<dbReference type="AlphaFoldDB" id="A0A7W6B9D7"/>
<accession>A0A7W6B9D7</accession>
<evidence type="ECO:0000313" key="2">
    <source>
        <dbReference type="Proteomes" id="UP000545490"/>
    </source>
</evidence>
<name>A0A7W6B9D7_9HYPH</name>
<protein>
    <submittedName>
        <fullName evidence="1">Uncharacterized protein</fullName>
    </submittedName>
</protein>
<organism evidence="1 2">
    <name type="scientific">Rhizobium fabae</name>
    <dbReference type="NCBI Taxonomy" id="573179"/>
    <lineage>
        <taxon>Bacteria</taxon>
        <taxon>Pseudomonadati</taxon>
        <taxon>Pseudomonadota</taxon>
        <taxon>Alphaproteobacteria</taxon>
        <taxon>Hyphomicrobiales</taxon>
        <taxon>Rhizobiaceae</taxon>
        <taxon>Rhizobium/Agrobacterium group</taxon>
        <taxon>Rhizobium</taxon>
    </lineage>
</organism>
<sequence>MAANEHQLLHLSSNRPGENLMKKRTFTASALSIVSVLLASCGGAKDPAMIAGERQAKSEEILNERKQKGALIMTRFIYPGLFGPIRCLADIRLRKLVAGAPDETTPPVDLGTAARWLLPEQAKPADMKGDFLNPVPDAKDYERAFQPIAPGTYVVTHARCQMSSPNGTTTLEAGGDHGGLFSYISALEGASTITIGEGQIVDAGYFRVQGTRDHPVVVGQEASSAEREVMKEVIPGAYSSITFKKFGE</sequence>
<evidence type="ECO:0000313" key="1">
    <source>
        <dbReference type="EMBL" id="MBB3916014.1"/>
    </source>
</evidence>
<proteinExistence type="predicted"/>
<dbReference type="EMBL" id="JACIDG010000008">
    <property type="protein sequence ID" value="MBB3916014.1"/>
    <property type="molecule type" value="Genomic_DNA"/>
</dbReference>
<gene>
    <name evidence="1" type="ORF">GGQ65_003314</name>
</gene>
<dbReference type="Proteomes" id="UP000545490">
    <property type="component" value="Unassembled WGS sequence"/>
</dbReference>
<reference evidence="1 2" key="1">
    <citation type="submission" date="2020-08" db="EMBL/GenBank/DDBJ databases">
        <title>Genomic Encyclopedia of Type Strains, Phase IV (KMG-IV): sequencing the most valuable type-strain genomes for metagenomic binning, comparative biology and taxonomic classification.</title>
        <authorList>
            <person name="Goeker M."/>
        </authorList>
    </citation>
    <scope>NUCLEOTIDE SEQUENCE [LARGE SCALE GENOMIC DNA]</scope>
    <source>
        <strain evidence="1 2">DSM 19331</strain>
    </source>
</reference>
<comment type="caution">
    <text evidence="1">The sequence shown here is derived from an EMBL/GenBank/DDBJ whole genome shotgun (WGS) entry which is preliminary data.</text>
</comment>